<dbReference type="PROSITE" id="PS50082">
    <property type="entry name" value="WD_REPEATS_2"/>
    <property type="match status" value="4"/>
</dbReference>
<dbReference type="EMBL" id="JACGWJ010000018">
    <property type="protein sequence ID" value="KAL0350959.1"/>
    <property type="molecule type" value="Genomic_DNA"/>
</dbReference>
<keyword evidence="8" id="KW-0804">Transcription</keyword>
<dbReference type="AlphaFoldDB" id="A0AAW2P4P1"/>
<keyword evidence="5" id="KW-0653">Protein transport</keyword>
<sequence length="540" mass="60529">MPAQKIETGHNDVVHDVAMDYYGKRVATASSDATIKIIGISNNSTSQHLATLSGHQGPVWQVAWAHPKFGSALASCSYDGKVIIWKEGNQNEWSQFQVFTDHKSSVNSIAWAPHELGFCLACGSSDGNISVYTARSDGGWETTKIDQAHPKLASGGCDNTVKVWKLYNDNWKMDCFPALQMHSDWVRDVAWAPNLGLPKSTIASASQDGTVVIWTVAKEGDQWAVESCSILDNGFTKLMVKDVIVLSNWFVGMASRDSRTKDPLYSRKEKSLSVLCTNFLRLYNRDGVESIGLDAAALQLGVERRRIYDIVNILESIGEQGLKEEFDTYDANVSNWKACSLSSDSKTKWQEKCSESDKSEHRREKSLGLLTQNFVKLFLCSDIRDPESGKPAFRWIGMERTSKYGSSAALDVKSTKRRVFGTEITNTVVKRCNANSSIDWNMGKCLKDKSKSVKDDLSTAEHEKHVLKDFVFGPFTPNVTNSEAHLNKNDRWIPDWENLSCAYQPQYRNQAISDLFHHYASAWRSWYVEAEEKQQIGPAS</sequence>
<dbReference type="GO" id="GO:0003677">
    <property type="term" value="F:DNA binding"/>
    <property type="evidence" value="ECO:0007669"/>
    <property type="project" value="UniProtKB-KW"/>
</dbReference>
<comment type="caution">
    <text evidence="10">The sequence shown here is derived from an EMBL/GenBank/DDBJ whole genome shotgun (WGS) entry which is preliminary data.</text>
</comment>
<evidence type="ECO:0000256" key="6">
    <source>
        <dbReference type="ARBA" id="ARBA00023306"/>
    </source>
</evidence>
<keyword evidence="4" id="KW-0677">Repeat</keyword>
<dbReference type="PROSITE" id="PS50294">
    <property type="entry name" value="WD_REPEATS_REGION"/>
    <property type="match status" value="1"/>
</dbReference>
<dbReference type="InterPro" id="IPR036390">
    <property type="entry name" value="WH_DNA-bd_sf"/>
</dbReference>
<dbReference type="SUPFAM" id="SSF46785">
    <property type="entry name" value="Winged helix' DNA-binding domain"/>
    <property type="match status" value="1"/>
</dbReference>
<dbReference type="GO" id="GO:0006355">
    <property type="term" value="P:regulation of DNA-templated transcription"/>
    <property type="evidence" value="ECO:0007669"/>
    <property type="project" value="InterPro"/>
</dbReference>
<dbReference type="SMART" id="SM01372">
    <property type="entry name" value="E2F_TDP"/>
    <property type="match status" value="1"/>
</dbReference>
<feature type="repeat" description="WD" evidence="7">
    <location>
        <begin position="99"/>
        <end position="136"/>
    </location>
</feature>
<reference evidence="10" key="2">
    <citation type="journal article" date="2024" name="Plant">
        <title>Genomic evolution and insights into agronomic trait innovations of Sesamum species.</title>
        <authorList>
            <person name="Miao H."/>
            <person name="Wang L."/>
            <person name="Qu L."/>
            <person name="Liu H."/>
            <person name="Sun Y."/>
            <person name="Le M."/>
            <person name="Wang Q."/>
            <person name="Wei S."/>
            <person name="Zheng Y."/>
            <person name="Lin W."/>
            <person name="Duan Y."/>
            <person name="Cao H."/>
            <person name="Xiong S."/>
            <person name="Wang X."/>
            <person name="Wei L."/>
            <person name="Li C."/>
            <person name="Ma Q."/>
            <person name="Ju M."/>
            <person name="Zhao R."/>
            <person name="Li G."/>
            <person name="Mu C."/>
            <person name="Tian Q."/>
            <person name="Mei H."/>
            <person name="Zhang T."/>
            <person name="Gao T."/>
            <person name="Zhang H."/>
        </authorList>
    </citation>
    <scope>NUCLEOTIDE SEQUENCE</scope>
    <source>
        <strain evidence="10">G02</strain>
    </source>
</reference>
<comment type="similarity">
    <text evidence="8">Belongs to the E2F/DP family.</text>
</comment>
<dbReference type="Pfam" id="PF00400">
    <property type="entry name" value="WD40"/>
    <property type="match status" value="5"/>
</dbReference>
<keyword evidence="6" id="KW-0131">Cell cycle</keyword>
<feature type="repeat" description="WD" evidence="7">
    <location>
        <begin position="179"/>
        <end position="216"/>
    </location>
</feature>
<dbReference type="InterPro" id="IPR001680">
    <property type="entry name" value="WD40_rpt"/>
</dbReference>
<gene>
    <name evidence="10" type="ORF">Sradi_4245100</name>
</gene>
<dbReference type="InterPro" id="IPR036388">
    <property type="entry name" value="WH-like_DNA-bd_sf"/>
</dbReference>
<evidence type="ECO:0000256" key="8">
    <source>
        <dbReference type="RuleBase" id="RU003796"/>
    </source>
</evidence>
<keyword evidence="3 7" id="KW-0853">WD repeat</keyword>
<keyword evidence="8" id="KW-0238">DNA-binding</keyword>
<accession>A0AAW2P4P1</accession>
<evidence type="ECO:0000259" key="9">
    <source>
        <dbReference type="SMART" id="SM01372"/>
    </source>
</evidence>
<protein>
    <submittedName>
        <fullName evidence="10">Protein transport protein SEC13B</fullName>
    </submittedName>
</protein>
<keyword evidence="8" id="KW-0539">Nucleus</keyword>
<dbReference type="InterPro" id="IPR003316">
    <property type="entry name" value="E2F_WHTH_DNA-bd_dom"/>
</dbReference>
<dbReference type="Gene3D" id="1.10.10.10">
    <property type="entry name" value="Winged helix-like DNA-binding domain superfamily/Winged helix DNA-binding domain"/>
    <property type="match status" value="1"/>
</dbReference>
<dbReference type="SUPFAM" id="SSF50978">
    <property type="entry name" value="WD40 repeat-like"/>
    <property type="match status" value="1"/>
</dbReference>
<evidence type="ECO:0000256" key="7">
    <source>
        <dbReference type="PROSITE-ProRule" id="PRU00221"/>
    </source>
</evidence>
<feature type="domain" description="E2F/DP family winged-helix DNA-binding" evidence="9">
    <location>
        <begin position="267"/>
        <end position="397"/>
    </location>
</feature>
<reference evidence="10" key="1">
    <citation type="submission" date="2020-06" db="EMBL/GenBank/DDBJ databases">
        <authorList>
            <person name="Li T."/>
            <person name="Hu X."/>
            <person name="Zhang T."/>
            <person name="Song X."/>
            <person name="Zhang H."/>
            <person name="Dai N."/>
            <person name="Sheng W."/>
            <person name="Hou X."/>
            <person name="Wei L."/>
        </authorList>
    </citation>
    <scope>NUCLEOTIDE SEQUENCE</scope>
    <source>
        <strain evidence="10">G02</strain>
        <tissue evidence="10">Leaf</tissue>
    </source>
</reference>
<evidence type="ECO:0000256" key="2">
    <source>
        <dbReference type="ARBA" id="ARBA00022448"/>
    </source>
</evidence>
<evidence type="ECO:0000256" key="3">
    <source>
        <dbReference type="ARBA" id="ARBA00022574"/>
    </source>
</evidence>
<dbReference type="Gene3D" id="2.130.10.10">
    <property type="entry name" value="YVTN repeat-like/Quinoprotein amine dehydrogenase"/>
    <property type="match status" value="1"/>
</dbReference>
<keyword evidence="2" id="KW-0813">Transport</keyword>
<dbReference type="SMART" id="SM00320">
    <property type="entry name" value="WD40"/>
    <property type="match status" value="4"/>
</dbReference>
<feature type="repeat" description="WD" evidence="7">
    <location>
        <begin position="52"/>
        <end position="86"/>
    </location>
</feature>
<dbReference type="InterPro" id="IPR020472">
    <property type="entry name" value="WD40_PAC1"/>
</dbReference>
<evidence type="ECO:0000256" key="5">
    <source>
        <dbReference type="ARBA" id="ARBA00022927"/>
    </source>
</evidence>
<dbReference type="GO" id="GO:0031080">
    <property type="term" value="C:nuclear pore outer ring"/>
    <property type="evidence" value="ECO:0007669"/>
    <property type="project" value="TreeGrafter"/>
</dbReference>
<dbReference type="GO" id="GO:0090114">
    <property type="term" value="P:COPII-coated vesicle budding"/>
    <property type="evidence" value="ECO:0007669"/>
    <property type="project" value="TreeGrafter"/>
</dbReference>
<dbReference type="PRINTS" id="PR00320">
    <property type="entry name" value="GPROTEINBRPT"/>
</dbReference>
<dbReference type="PANTHER" id="PTHR11024:SF20">
    <property type="entry name" value="PROTEIN TRANSPORT PROTEIN SEC13 HOMOLOG B"/>
    <property type="match status" value="1"/>
</dbReference>
<evidence type="ECO:0000256" key="4">
    <source>
        <dbReference type="ARBA" id="ARBA00022737"/>
    </source>
</evidence>
<evidence type="ECO:0000313" key="10">
    <source>
        <dbReference type="EMBL" id="KAL0350959.1"/>
    </source>
</evidence>
<dbReference type="InterPro" id="IPR015943">
    <property type="entry name" value="WD40/YVTN_repeat-like_dom_sf"/>
</dbReference>
<dbReference type="GO" id="GO:0005667">
    <property type="term" value="C:transcription regulator complex"/>
    <property type="evidence" value="ECO:0007669"/>
    <property type="project" value="InterPro"/>
</dbReference>
<dbReference type="GO" id="GO:0006606">
    <property type="term" value="P:protein import into nucleus"/>
    <property type="evidence" value="ECO:0007669"/>
    <property type="project" value="TreeGrafter"/>
</dbReference>
<dbReference type="GO" id="GO:0030127">
    <property type="term" value="C:COPII vesicle coat"/>
    <property type="evidence" value="ECO:0007669"/>
    <property type="project" value="TreeGrafter"/>
</dbReference>
<dbReference type="GO" id="GO:0005198">
    <property type="term" value="F:structural molecule activity"/>
    <property type="evidence" value="ECO:0007669"/>
    <property type="project" value="InterPro"/>
</dbReference>
<dbReference type="Pfam" id="PF02319">
    <property type="entry name" value="WHD_E2F_TDP"/>
    <property type="match status" value="1"/>
</dbReference>
<dbReference type="InterPro" id="IPR037363">
    <property type="entry name" value="Sec13/Seh1_fam"/>
</dbReference>
<comment type="subcellular location">
    <subcellularLocation>
        <location evidence="8">Nucleus</location>
    </subcellularLocation>
</comment>
<evidence type="ECO:0000256" key="1">
    <source>
        <dbReference type="ARBA" id="ARBA00010102"/>
    </source>
</evidence>
<dbReference type="GO" id="GO:0005829">
    <property type="term" value="C:cytosol"/>
    <property type="evidence" value="ECO:0007669"/>
    <property type="project" value="UniProtKB-ARBA"/>
</dbReference>
<feature type="repeat" description="WD" evidence="7">
    <location>
        <begin position="7"/>
        <end position="48"/>
    </location>
</feature>
<organism evidence="10">
    <name type="scientific">Sesamum radiatum</name>
    <name type="common">Black benniseed</name>
    <dbReference type="NCBI Taxonomy" id="300843"/>
    <lineage>
        <taxon>Eukaryota</taxon>
        <taxon>Viridiplantae</taxon>
        <taxon>Streptophyta</taxon>
        <taxon>Embryophyta</taxon>
        <taxon>Tracheophyta</taxon>
        <taxon>Spermatophyta</taxon>
        <taxon>Magnoliopsida</taxon>
        <taxon>eudicotyledons</taxon>
        <taxon>Gunneridae</taxon>
        <taxon>Pentapetalae</taxon>
        <taxon>asterids</taxon>
        <taxon>lamiids</taxon>
        <taxon>Lamiales</taxon>
        <taxon>Pedaliaceae</taxon>
        <taxon>Sesamum</taxon>
    </lineage>
</organism>
<keyword evidence="8" id="KW-0805">Transcription regulation</keyword>
<dbReference type="InterPro" id="IPR036322">
    <property type="entry name" value="WD40_repeat_dom_sf"/>
</dbReference>
<dbReference type="PANTHER" id="PTHR11024">
    <property type="entry name" value="NUCLEAR PORE COMPLEX PROTEIN SEC13 / SEH1 FAMILY MEMBER"/>
    <property type="match status" value="1"/>
</dbReference>
<proteinExistence type="inferred from homology"/>
<comment type="similarity">
    <text evidence="1">Belongs to the WD repeat SEC13 family.</text>
</comment>
<name>A0AAW2P4P1_SESRA</name>